<dbReference type="SUPFAM" id="SSF52540">
    <property type="entry name" value="P-loop containing nucleoside triphosphate hydrolases"/>
    <property type="match status" value="1"/>
</dbReference>
<proteinExistence type="predicted"/>
<dbReference type="InterPro" id="IPR056884">
    <property type="entry name" value="NPHP3-like_N"/>
</dbReference>
<evidence type="ECO:0000313" key="4">
    <source>
        <dbReference type="Proteomes" id="UP000717696"/>
    </source>
</evidence>
<keyword evidence="1" id="KW-0677">Repeat</keyword>
<dbReference type="OrthoDB" id="7464126at2759"/>
<dbReference type="AlphaFoldDB" id="A0A9P9DJC2"/>
<dbReference type="InterPro" id="IPR029058">
    <property type="entry name" value="AB_hydrolase_fold"/>
</dbReference>
<reference evidence="3" key="1">
    <citation type="journal article" date="2021" name="Nat. Commun.">
        <title>Genetic determinants of endophytism in the Arabidopsis root mycobiome.</title>
        <authorList>
            <person name="Mesny F."/>
            <person name="Miyauchi S."/>
            <person name="Thiergart T."/>
            <person name="Pickel B."/>
            <person name="Atanasova L."/>
            <person name="Karlsson M."/>
            <person name="Huettel B."/>
            <person name="Barry K.W."/>
            <person name="Haridas S."/>
            <person name="Chen C."/>
            <person name="Bauer D."/>
            <person name="Andreopoulos W."/>
            <person name="Pangilinan J."/>
            <person name="LaButti K."/>
            <person name="Riley R."/>
            <person name="Lipzen A."/>
            <person name="Clum A."/>
            <person name="Drula E."/>
            <person name="Henrissat B."/>
            <person name="Kohler A."/>
            <person name="Grigoriev I.V."/>
            <person name="Martin F.M."/>
            <person name="Hacquard S."/>
        </authorList>
    </citation>
    <scope>NUCLEOTIDE SEQUENCE</scope>
    <source>
        <strain evidence="3">MPI-CAGE-AT-0021</strain>
    </source>
</reference>
<dbReference type="PANTHER" id="PTHR10039">
    <property type="entry name" value="AMELOGENIN"/>
    <property type="match status" value="1"/>
</dbReference>
<protein>
    <recommendedName>
        <fullName evidence="2">Nephrocystin 3-like N-terminal domain-containing protein</fullName>
    </recommendedName>
</protein>
<dbReference type="Proteomes" id="UP000717696">
    <property type="component" value="Unassembled WGS sequence"/>
</dbReference>
<feature type="non-terminal residue" evidence="3">
    <location>
        <position position="831"/>
    </location>
</feature>
<sequence length="831" mass="94062">MQSHILDTGISVVYEPQSCSAVVDIIVIHGLKGHPYKTWTHTPKPPSKPTSETRSWVETSEFGKEGKRDLIRRAVSRLSWKSGDKTALRIPADASTLDVREENDAKDTTVFWPADLLPAECPGARILTYGYDSKITKYMKGSTNKNSILSHSRDLLFSLCRERTLDRPLIFIAHSLGGIIVKDMLAKSASSTEAKLRNVVKSSAAVIFLGTPHRGSPDLAALGEWARYAVSTLRMETTSAILDALGLKTTDLERVQESFSEVWQKYDFRVKTFQEGLGLTGINLGVLGNKVVPDYSSLIGDHREHAETMQASHLDMCRFSGPNDPNYRKIAGELRSVHLAIARIPTVPNDAGGSGLDEADKACIQSLWYPSINCRRQSLGNPTEHTCNWLFNHNVYQNWLNSRNRLKHHGLLWLKGKPGAGKSTLMKEAFRRAAQEQEKSGYDTAAFFFSAKGHELEHSPVGLFRSLLHQLLPKHWVTLQHLKQMWEKVEWDQDQLRGNTWQKEELQSLFESMFTTQPAAKKTLIFIDALDECDAESIRPQAYFWRRITKLAHDAGVHLNVCLSSRHFPSVTVSDCPEIFVEHHNSHDIATYVEQRFELGIAAQEPQWEYLRDSILDKSAGVFLWAVLVVDEMLRSWDDGKDLRYLLKQMDVLPEALETLFAQLFTGLGPEVRELTMRLFQWAILAAKPLRLYEWHHVLAFIRQPAPSSLREWRVSDNFTKTDNQLERQIRSISKGLVEVKKTMAEEPQDHNIETMSVFAGAGSLNQDQGETRIIQVIHESVREFFLRGDGFSLLDPSLKSQTIGRGHLSIMATCLDYLDIPELDALVQAR</sequence>
<dbReference type="EMBL" id="JAGMUU010000028">
    <property type="protein sequence ID" value="KAH7120233.1"/>
    <property type="molecule type" value="Genomic_DNA"/>
</dbReference>
<gene>
    <name evidence="3" type="ORF">B0J13DRAFT_411952</name>
</gene>
<evidence type="ECO:0000256" key="1">
    <source>
        <dbReference type="ARBA" id="ARBA00022737"/>
    </source>
</evidence>
<dbReference type="Gene3D" id="3.40.50.1820">
    <property type="entry name" value="alpha/beta hydrolase"/>
    <property type="match status" value="1"/>
</dbReference>
<organism evidence="3 4">
    <name type="scientific">Dactylonectria estremocensis</name>
    <dbReference type="NCBI Taxonomy" id="1079267"/>
    <lineage>
        <taxon>Eukaryota</taxon>
        <taxon>Fungi</taxon>
        <taxon>Dikarya</taxon>
        <taxon>Ascomycota</taxon>
        <taxon>Pezizomycotina</taxon>
        <taxon>Sordariomycetes</taxon>
        <taxon>Hypocreomycetidae</taxon>
        <taxon>Hypocreales</taxon>
        <taxon>Nectriaceae</taxon>
        <taxon>Dactylonectria</taxon>
    </lineage>
</organism>
<name>A0A9P9DJC2_9HYPO</name>
<dbReference type="PANTHER" id="PTHR10039:SF5">
    <property type="entry name" value="NACHT DOMAIN-CONTAINING PROTEIN"/>
    <property type="match status" value="1"/>
</dbReference>
<dbReference type="SUPFAM" id="SSF53474">
    <property type="entry name" value="alpha/beta-Hydrolases"/>
    <property type="match status" value="1"/>
</dbReference>
<evidence type="ECO:0000259" key="2">
    <source>
        <dbReference type="Pfam" id="PF24883"/>
    </source>
</evidence>
<feature type="domain" description="Nephrocystin 3-like N-terminal" evidence="2">
    <location>
        <begin position="386"/>
        <end position="566"/>
    </location>
</feature>
<dbReference type="InterPro" id="IPR027417">
    <property type="entry name" value="P-loop_NTPase"/>
</dbReference>
<dbReference type="Gene3D" id="3.40.50.300">
    <property type="entry name" value="P-loop containing nucleotide triphosphate hydrolases"/>
    <property type="match status" value="1"/>
</dbReference>
<accession>A0A9P9DJC2</accession>
<keyword evidence="4" id="KW-1185">Reference proteome</keyword>
<comment type="caution">
    <text evidence="3">The sequence shown here is derived from an EMBL/GenBank/DDBJ whole genome shotgun (WGS) entry which is preliminary data.</text>
</comment>
<evidence type="ECO:0000313" key="3">
    <source>
        <dbReference type="EMBL" id="KAH7120233.1"/>
    </source>
</evidence>
<dbReference type="Pfam" id="PF24883">
    <property type="entry name" value="NPHP3_N"/>
    <property type="match status" value="1"/>
</dbReference>